<dbReference type="InterPro" id="IPR002885">
    <property type="entry name" value="PPR_rpt"/>
</dbReference>
<sequence>MITSSPLIQSLLASRDDVIHNPEVNSFRAKEQECLYLLKRCNNIEEFKQVHAKFIKLSLFSSSPFSASSVLATCAHSGWENSMNYAASIFRGINDPCTFDYNTMIRGYVNETSFEEALRVYSEMVEEGIEPDNFTYPFVLKACTRLKSIREGKQIHGHVFKHGFEADVFVQNSLINMYGRCGDTALSSAVFEKLESKTAASWSSMVSARAGVGMWSDCLTLFREMCRETGLKAEESGMVSALSACANTGALDLGMSIHAYLLRNISELNIAVKTSLDSPCMEKEKQLNTGALDLGMSIHAYLLRNISELNIAVKTSLVDLYAKCGCLDKALRIFKMMEGRNSLTYSAMISGLALHGEGEAAVRMFSEMIEQGIESDHVVYVSVLNACSHSGLVKEGRRVFEEMLKEGKVEPTAEHYGCLVDLLGRAGLLEEALETIQNMAVEQNDVVWRSFLSSCRVHQNVELGMIAARELIRLSSHNPGDYLVISNMYAQAQMWEDVARVRTEMANKGLKQTPGFSIVEVKGKTHRFVSQDRFHPQCNEIYKMLHQMEWQLKFEGYTPDVTQVLLNVDEEEKRERLKGHSLKVALAFALLYTPPGSIIRIARNLRMCSDCHTYTKKISMIYEREIVVRDRNRFHLFKGGTCSCKDYW</sequence>
<keyword evidence="2" id="KW-0677">Repeat</keyword>
<feature type="repeat" description="PPR" evidence="3">
    <location>
        <begin position="376"/>
        <end position="410"/>
    </location>
</feature>
<dbReference type="Pfam" id="PF14432">
    <property type="entry name" value="DYW_deaminase"/>
    <property type="match status" value="1"/>
</dbReference>
<dbReference type="FunFam" id="1.25.40.10:FF:000366">
    <property type="entry name" value="Pentatricopeptide (PPR) repeat-containing protein"/>
    <property type="match status" value="1"/>
</dbReference>
<evidence type="ECO:0000256" key="3">
    <source>
        <dbReference type="PROSITE-ProRule" id="PRU00708"/>
    </source>
</evidence>
<reference evidence="5" key="1">
    <citation type="submission" date="2019-12" db="EMBL/GenBank/DDBJ databases">
        <title>Genome sequencing and annotation of Brassica cretica.</title>
        <authorList>
            <person name="Studholme D.J."/>
            <person name="Sarris P.F."/>
        </authorList>
    </citation>
    <scope>NUCLEOTIDE SEQUENCE</scope>
    <source>
        <strain evidence="5">PFS-102/07</strain>
        <tissue evidence="5">Leaf</tissue>
    </source>
</reference>
<gene>
    <name evidence="5" type="ORF">F2Q70_00022464</name>
</gene>
<evidence type="ECO:0000259" key="4">
    <source>
        <dbReference type="Pfam" id="PF14432"/>
    </source>
</evidence>
<dbReference type="AlphaFoldDB" id="A0A8S9GSP4"/>
<evidence type="ECO:0000256" key="2">
    <source>
        <dbReference type="ARBA" id="ARBA00022737"/>
    </source>
</evidence>
<feature type="domain" description="DYW" evidence="4">
    <location>
        <begin position="556"/>
        <end position="648"/>
    </location>
</feature>
<evidence type="ECO:0000256" key="1">
    <source>
        <dbReference type="ARBA" id="ARBA00006643"/>
    </source>
</evidence>
<dbReference type="GO" id="GO:0008270">
    <property type="term" value="F:zinc ion binding"/>
    <property type="evidence" value="ECO:0007669"/>
    <property type="project" value="InterPro"/>
</dbReference>
<name>A0A8S9GSP4_BRACR</name>
<dbReference type="FunFam" id="1.25.40.10:FF:001370">
    <property type="entry name" value="Pentatricopeptide repeat-containing protein"/>
    <property type="match status" value="1"/>
</dbReference>
<protein>
    <recommendedName>
        <fullName evidence="4">DYW domain-containing protein</fullName>
    </recommendedName>
</protein>
<dbReference type="Gene3D" id="1.25.40.10">
    <property type="entry name" value="Tetratricopeptide repeat domain"/>
    <property type="match status" value="4"/>
</dbReference>
<feature type="repeat" description="PPR" evidence="3">
    <location>
        <begin position="341"/>
        <end position="375"/>
    </location>
</feature>
<organism evidence="5">
    <name type="scientific">Brassica cretica</name>
    <name type="common">Mustard</name>
    <dbReference type="NCBI Taxonomy" id="69181"/>
    <lineage>
        <taxon>Eukaryota</taxon>
        <taxon>Viridiplantae</taxon>
        <taxon>Streptophyta</taxon>
        <taxon>Embryophyta</taxon>
        <taxon>Tracheophyta</taxon>
        <taxon>Spermatophyta</taxon>
        <taxon>Magnoliopsida</taxon>
        <taxon>eudicotyledons</taxon>
        <taxon>Gunneridae</taxon>
        <taxon>Pentapetalae</taxon>
        <taxon>rosids</taxon>
        <taxon>malvids</taxon>
        <taxon>Brassicales</taxon>
        <taxon>Brassicaceae</taxon>
        <taxon>Brassiceae</taxon>
        <taxon>Brassica</taxon>
    </lineage>
</organism>
<dbReference type="Pfam" id="PF01535">
    <property type="entry name" value="PPR"/>
    <property type="match status" value="3"/>
</dbReference>
<dbReference type="InterPro" id="IPR046848">
    <property type="entry name" value="E_motif"/>
</dbReference>
<comment type="caution">
    <text evidence="5">The sequence shown here is derived from an EMBL/GenBank/DDBJ whole genome shotgun (WGS) entry which is preliminary data.</text>
</comment>
<dbReference type="InterPro" id="IPR032867">
    <property type="entry name" value="DYW_dom"/>
</dbReference>
<dbReference type="Pfam" id="PF20431">
    <property type="entry name" value="E_motif"/>
    <property type="match status" value="1"/>
</dbReference>
<dbReference type="NCBIfam" id="TIGR00756">
    <property type="entry name" value="PPR"/>
    <property type="match status" value="4"/>
</dbReference>
<dbReference type="FunFam" id="1.25.40.10:FF:000144">
    <property type="entry name" value="Pentatricopeptide repeat-containing protein, mitochondrial"/>
    <property type="match status" value="1"/>
</dbReference>
<dbReference type="Pfam" id="PF13041">
    <property type="entry name" value="PPR_2"/>
    <property type="match status" value="2"/>
</dbReference>
<dbReference type="PANTHER" id="PTHR47926:SF400">
    <property type="entry name" value="PENTACOTRIPEPTIDE-REPEAT REGION OF PRORP DOMAIN-CONTAINING PROTEIN"/>
    <property type="match status" value="1"/>
</dbReference>
<dbReference type="GO" id="GO:0003723">
    <property type="term" value="F:RNA binding"/>
    <property type="evidence" value="ECO:0007669"/>
    <property type="project" value="InterPro"/>
</dbReference>
<comment type="similarity">
    <text evidence="1">Belongs to the PPR family. PCMP-H subfamily.</text>
</comment>
<dbReference type="PANTHER" id="PTHR47926">
    <property type="entry name" value="PENTATRICOPEPTIDE REPEAT-CONTAINING PROTEIN"/>
    <property type="match status" value="1"/>
</dbReference>
<accession>A0A8S9GSP4</accession>
<dbReference type="EMBL" id="QGKY02001925">
    <property type="protein sequence ID" value="KAF2547734.1"/>
    <property type="molecule type" value="Genomic_DNA"/>
</dbReference>
<proteinExistence type="inferred from homology"/>
<dbReference type="InterPro" id="IPR011990">
    <property type="entry name" value="TPR-like_helical_dom_sf"/>
</dbReference>
<dbReference type="InterPro" id="IPR046960">
    <property type="entry name" value="PPR_At4g14850-like_plant"/>
</dbReference>
<dbReference type="GO" id="GO:0009451">
    <property type="term" value="P:RNA modification"/>
    <property type="evidence" value="ECO:0007669"/>
    <property type="project" value="InterPro"/>
</dbReference>
<dbReference type="PROSITE" id="PS51375">
    <property type="entry name" value="PPR"/>
    <property type="match status" value="3"/>
</dbReference>
<feature type="repeat" description="PPR" evidence="3">
    <location>
        <begin position="97"/>
        <end position="131"/>
    </location>
</feature>
<evidence type="ECO:0000313" key="5">
    <source>
        <dbReference type="EMBL" id="KAF2547734.1"/>
    </source>
</evidence>